<feature type="region of interest" description="Disordered" evidence="1">
    <location>
        <begin position="135"/>
        <end position="201"/>
    </location>
</feature>
<comment type="caution">
    <text evidence="3">The sequence shown here is derived from an EMBL/GenBank/DDBJ whole genome shotgun (WGS) entry which is preliminary data.</text>
</comment>
<keyword evidence="4" id="KW-1185">Reference proteome</keyword>
<protein>
    <submittedName>
        <fullName evidence="3">Uncharacterized protein</fullName>
    </submittedName>
</protein>
<keyword evidence="2" id="KW-1133">Transmembrane helix</keyword>
<organism evidence="3 4">
    <name type="scientific">Elysia chlorotica</name>
    <name type="common">Eastern emerald elysia</name>
    <name type="synonym">Sea slug</name>
    <dbReference type="NCBI Taxonomy" id="188477"/>
    <lineage>
        <taxon>Eukaryota</taxon>
        <taxon>Metazoa</taxon>
        <taxon>Spiralia</taxon>
        <taxon>Lophotrochozoa</taxon>
        <taxon>Mollusca</taxon>
        <taxon>Gastropoda</taxon>
        <taxon>Heterobranchia</taxon>
        <taxon>Euthyneura</taxon>
        <taxon>Panpulmonata</taxon>
        <taxon>Sacoglossa</taxon>
        <taxon>Placobranchoidea</taxon>
        <taxon>Plakobranchidae</taxon>
        <taxon>Elysia</taxon>
    </lineage>
</organism>
<proteinExistence type="predicted"/>
<accession>A0A433TCA8</accession>
<dbReference type="AlphaFoldDB" id="A0A433TCA8"/>
<gene>
    <name evidence="3" type="ORF">EGW08_012972</name>
</gene>
<feature type="compositionally biased region" description="Basic and acidic residues" evidence="1">
    <location>
        <begin position="135"/>
        <end position="157"/>
    </location>
</feature>
<keyword evidence="2" id="KW-0472">Membrane</keyword>
<dbReference type="OrthoDB" id="6085330at2759"/>
<dbReference type="EMBL" id="RQTK01000462">
    <property type="protein sequence ID" value="RUS79242.1"/>
    <property type="molecule type" value="Genomic_DNA"/>
</dbReference>
<evidence type="ECO:0000256" key="2">
    <source>
        <dbReference type="SAM" id="Phobius"/>
    </source>
</evidence>
<evidence type="ECO:0000256" key="1">
    <source>
        <dbReference type="SAM" id="MobiDB-lite"/>
    </source>
</evidence>
<name>A0A433TCA8_ELYCH</name>
<evidence type="ECO:0000313" key="4">
    <source>
        <dbReference type="Proteomes" id="UP000271974"/>
    </source>
</evidence>
<dbReference type="Proteomes" id="UP000271974">
    <property type="component" value="Unassembled WGS sequence"/>
</dbReference>
<feature type="compositionally biased region" description="Polar residues" evidence="1">
    <location>
        <begin position="172"/>
        <end position="184"/>
    </location>
</feature>
<keyword evidence="2" id="KW-0812">Transmembrane</keyword>
<evidence type="ECO:0000313" key="3">
    <source>
        <dbReference type="EMBL" id="RUS79242.1"/>
    </source>
</evidence>
<sequence>MKRPQGKSSFKGSWGIDLLGDNPIRLADRVSLKTQATALDVHGKLRIRVRPDSVQNDTWVGIIENVQSTDDDDIGALYYVVAVIFIYGLSIVMMIASHIRKNKQDSQLRTYLKEMSNLRKTERREKVLHKMTDLAKREREKEEREAESKRRLQEKLRLTCSGGESGDDTESDVPTSATSCNQVGPNRRPLPSVKKAISGSGSPLGSVNLEDEGRMGVPLGGGCDQLLKGKVTARSSRDGRAGAGGRGRADDYLFGGRKDIRLSPSVSYGSSTLIRPPCGSPVDYTVPSALTYSRLYGLVDEPTLTYSRLYGLVDEPTLTYSKLYGLVDEPTLTYRIVWLGG</sequence>
<reference evidence="3 4" key="1">
    <citation type="submission" date="2019-01" db="EMBL/GenBank/DDBJ databases">
        <title>A draft genome assembly of the solar-powered sea slug Elysia chlorotica.</title>
        <authorList>
            <person name="Cai H."/>
            <person name="Li Q."/>
            <person name="Fang X."/>
            <person name="Li J."/>
            <person name="Curtis N.E."/>
            <person name="Altenburger A."/>
            <person name="Shibata T."/>
            <person name="Feng M."/>
            <person name="Maeda T."/>
            <person name="Schwartz J.A."/>
            <person name="Shigenobu S."/>
            <person name="Lundholm N."/>
            <person name="Nishiyama T."/>
            <person name="Yang H."/>
            <person name="Hasebe M."/>
            <person name="Li S."/>
            <person name="Pierce S.K."/>
            <person name="Wang J."/>
        </authorList>
    </citation>
    <scope>NUCLEOTIDE SEQUENCE [LARGE SCALE GENOMIC DNA]</scope>
    <source>
        <strain evidence="3">EC2010</strain>
        <tissue evidence="3">Whole organism of an adult</tissue>
    </source>
</reference>
<feature type="transmembrane region" description="Helical" evidence="2">
    <location>
        <begin position="76"/>
        <end position="99"/>
    </location>
</feature>